<evidence type="ECO:0000259" key="4">
    <source>
        <dbReference type="Pfam" id="PF08281"/>
    </source>
</evidence>
<dbReference type="InterPro" id="IPR052704">
    <property type="entry name" value="ECF_Sigma-70_Domain"/>
</dbReference>
<dbReference type="EMBL" id="CP089982">
    <property type="protein sequence ID" value="WXA93092.1"/>
    <property type="molecule type" value="Genomic_DNA"/>
</dbReference>
<dbReference type="SUPFAM" id="SSF88659">
    <property type="entry name" value="Sigma3 and sigma4 domains of RNA polymerase sigma factors"/>
    <property type="match status" value="1"/>
</dbReference>
<protein>
    <submittedName>
        <fullName evidence="5">Sigma-70 family RNA polymerase sigma factor</fullName>
    </submittedName>
</protein>
<dbReference type="InterPro" id="IPR007627">
    <property type="entry name" value="RNA_pol_sigma70_r2"/>
</dbReference>
<organism evidence="5 6">
    <name type="scientific">Pendulispora brunnea</name>
    <dbReference type="NCBI Taxonomy" id="2905690"/>
    <lineage>
        <taxon>Bacteria</taxon>
        <taxon>Pseudomonadati</taxon>
        <taxon>Myxococcota</taxon>
        <taxon>Myxococcia</taxon>
        <taxon>Myxococcales</taxon>
        <taxon>Sorangiineae</taxon>
        <taxon>Pendulisporaceae</taxon>
        <taxon>Pendulispora</taxon>
    </lineage>
</organism>
<proteinExistence type="predicted"/>
<dbReference type="Pfam" id="PF08281">
    <property type="entry name" value="Sigma70_r4_2"/>
    <property type="match status" value="1"/>
</dbReference>
<evidence type="ECO:0000256" key="2">
    <source>
        <dbReference type="SAM" id="MobiDB-lite"/>
    </source>
</evidence>
<sequence>MLKTDPSYDAAYRQHAKHVWAIVYRMTGSAQDADDIVQDTFVRAMARERQPEGEMRPWLGRIAINAGIDLLRQRRRRGYVGPWLPEPIDTEDDASPDTSGASEAADAGYDLLESASFAFLLALEALQPRPRAVLLLRDVFDYSVREVAGVLDMSETHVKVTHHRARRMMETYDRARCIPTRELQERTRAVLASLMASLAMRDTEAIERLLAESVRSVTDSDGEYIAARVPVRGRQKVATFWTKTTQAGQRGGIEVALRMLNGLPAIVACRSSKRDGLAPRTVIMVQLDAHGVVTELRTIVALSKLARLLARG</sequence>
<feature type="domain" description="RNA polymerase sigma-70 region 2" evidence="3">
    <location>
        <begin position="12"/>
        <end position="77"/>
    </location>
</feature>
<dbReference type="NCBIfam" id="TIGR02937">
    <property type="entry name" value="sigma70-ECF"/>
    <property type="match status" value="1"/>
</dbReference>
<dbReference type="Gene3D" id="1.10.1740.10">
    <property type="match status" value="1"/>
</dbReference>
<dbReference type="InterPro" id="IPR014284">
    <property type="entry name" value="RNA_pol_sigma-70_dom"/>
</dbReference>
<feature type="region of interest" description="Disordered" evidence="2">
    <location>
        <begin position="82"/>
        <end position="103"/>
    </location>
</feature>
<evidence type="ECO:0000256" key="1">
    <source>
        <dbReference type="ARBA" id="ARBA00011344"/>
    </source>
</evidence>
<dbReference type="RefSeq" id="WP_394843691.1">
    <property type="nucleotide sequence ID" value="NZ_CP089982.1"/>
</dbReference>
<keyword evidence="6" id="KW-1185">Reference proteome</keyword>
<dbReference type="InterPro" id="IPR013325">
    <property type="entry name" value="RNA_pol_sigma_r2"/>
</dbReference>
<dbReference type="SUPFAM" id="SSF54427">
    <property type="entry name" value="NTF2-like"/>
    <property type="match status" value="1"/>
</dbReference>
<dbReference type="Pfam" id="PF04542">
    <property type="entry name" value="Sigma70_r2"/>
    <property type="match status" value="1"/>
</dbReference>
<dbReference type="InterPro" id="IPR013249">
    <property type="entry name" value="RNA_pol_sigma70_r4_t2"/>
</dbReference>
<dbReference type="InterPro" id="IPR013324">
    <property type="entry name" value="RNA_pol_sigma_r3/r4-like"/>
</dbReference>
<name>A0ABZ2K304_9BACT</name>
<evidence type="ECO:0000313" key="5">
    <source>
        <dbReference type="EMBL" id="WXA93092.1"/>
    </source>
</evidence>
<evidence type="ECO:0000313" key="6">
    <source>
        <dbReference type="Proteomes" id="UP001379533"/>
    </source>
</evidence>
<dbReference type="PANTHER" id="PTHR30173:SF36">
    <property type="entry name" value="ECF RNA POLYMERASE SIGMA FACTOR SIGJ"/>
    <property type="match status" value="1"/>
</dbReference>
<dbReference type="Gene3D" id="3.10.450.50">
    <property type="match status" value="1"/>
</dbReference>
<reference evidence="5 6" key="1">
    <citation type="submission" date="2021-12" db="EMBL/GenBank/DDBJ databases">
        <title>Discovery of the Pendulisporaceae a myxobacterial family with distinct sporulation behavior and unique specialized metabolism.</title>
        <authorList>
            <person name="Garcia R."/>
            <person name="Popoff A."/>
            <person name="Bader C.D."/>
            <person name="Loehr J."/>
            <person name="Walesch S."/>
            <person name="Walt C."/>
            <person name="Boldt J."/>
            <person name="Bunk B."/>
            <person name="Haeckl F.J.F.P.J."/>
            <person name="Gunesch A.P."/>
            <person name="Birkelbach J."/>
            <person name="Nuebel U."/>
            <person name="Pietschmann T."/>
            <person name="Bach T."/>
            <person name="Mueller R."/>
        </authorList>
    </citation>
    <scope>NUCLEOTIDE SEQUENCE [LARGE SCALE GENOMIC DNA]</scope>
    <source>
        <strain evidence="5 6">MSr12523</strain>
    </source>
</reference>
<dbReference type="Gene3D" id="1.10.10.10">
    <property type="entry name" value="Winged helix-like DNA-binding domain superfamily/Winged helix DNA-binding domain"/>
    <property type="match status" value="1"/>
</dbReference>
<feature type="domain" description="RNA polymerase sigma factor 70 region 4 type 2" evidence="4">
    <location>
        <begin position="118"/>
        <end position="169"/>
    </location>
</feature>
<comment type="subunit">
    <text evidence="1">Interacts transiently with the RNA polymerase catalytic core formed by RpoA, RpoB, RpoC and RpoZ (2 alpha, 1 beta, 1 beta' and 1 omega subunit) to form the RNA polymerase holoenzyme that can initiate transcription.</text>
</comment>
<dbReference type="PANTHER" id="PTHR30173">
    <property type="entry name" value="SIGMA 19 FACTOR"/>
    <property type="match status" value="1"/>
</dbReference>
<gene>
    <name evidence="5" type="ORF">LZC95_42410</name>
</gene>
<dbReference type="SUPFAM" id="SSF88946">
    <property type="entry name" value="Sigma2 domain of RNA polymerase sigma factors"/>
    <property type="match status" value="1"/>
</dbReference>
<dbReference type="InterPro" id="IPR032710">
    <property type="entry name" value="NTF2-like_dom_sf"/>
</dbReference>
<dbReference type="CDD" id="cd06171">
    <property type="entry name" value="Sigma70_r4"/>
    <property type="match status" value="1"/>
</dbReference>
<evidence type="ECO:0000259" key="3">
    <source>
        <dbReference type="Pfam" id="PF04542"/>
    </source>
</evidence>
<dbReference type="Proteomes" id="UP001379533">
    <property type="component" value="Chromosome"/>
</dbReference>
<dbReference type="InterPro" id="IPR036388">
    <property type="entry name" value="WH-like_DNA-bd_sf"/>
</dbReference>
<accession>A0ABZ2K304</accession>